<dbReference type="CDD" id="cd00082">
    <property type="entry name" value="HisKA"/>
    <property type="match status" value="1"/>
</dbReference>
<dbReference type="SUPFAM" id="SSF47384">
    <property type="entry name" value="Homodimeric domain of signal transducing histidine kinase"/>
    <property type="match status" value="1"/>
</dbReference>
<evidence type="ECO:0000259" key="3">
    <source>
        <dbReference type="SMART" id="SM00388"/>
    </source>
</evidence>
<dbReference type="EC" id="2.7.13.3" evidence="2"/>
<dbReference type="OrthoDB" id="9813151at2"/>
<keyword evidence="4" id="KW-0418">Kinase</keyword>
<evidence type="ECO:0000313" key="4">
    <source>
        <dbReference type="EMBL" id="QEA16840.1"/>
    </source>
</evidence>
<protein>
    <recommendedName>
        <fullName evidence="2">histidine kinase</fullName>
        <ecNumber evidence="2">2.7.13.3</ecNumber>
    </recommendedName>
</protein>
<dbReference type="KEGG" id="ngf:FRF71_12250"/>
<accession>A0A5B8S628</accession>
<dbReference type="SMART" id="SM00388">
    <property type="entry name" value="HisKA"/>
    <property type="match status" value="1"/>
</dbReference>
<proteinExistence type="predicted"/>
<dbReference type="RefSeq" id="WP_147090919.1">
    <property type="nucleotide sequence ID" value="NZ_BAABJD010000002.1"/>
</dbReference>
<reference evidence="4 5" key="1">
    <citation type="journal article" date="2013" name="J. Microbiol. Biotechnol.">
        <title>Novosphingobium ginsenosidimutans sp. nov., with the ability to convert ginsenoside.</title>
        <authorList>
            <person name="Kim J.K."/>
            <person name="He D."/>
            <person name="Liu Q.M."/>
            <person name="Park H.Y."/>
            <person name="Jung M.S."/>
            <person name="Yoon M.H."/>
            <person name="Kim S.C."/>
            <person name="Im W.T."/>
        </authorList>
    </citation>
    <scope>NUCLEOTIDE SEQUENCE [LARGE SCALE GENOMIC DNA]</scope>
    <source>
        <strain evidence="4 5">FW-6</strain>
    </source>
</reference>
<evidence type="ECO:0000256" key="1">
    <source>
        <dbReference type="ARBA" id="ARBA00000085"/>
    </source>
</evidence>
<gene>
    <name evidence="4" type="ORF">FRF71_12250</name>
</gene>
<sequence length="549" mass="57490">MHFDDRLATVLRLRADGAALGRIQYRQLLDLLGTQPSEARGPSVEAAYARLAELSAVIPAADRVTMLRDQAMRLRSPRLIATLAAAEPQLAEAAIDAARLEPAEWADLLPALPPAARARLGSRSDLLPLLADQLERLGILRPGLPASARTVEVAPPAAPFVAAPPAKPAEPAEDSIGAIVKRIEAYRKARSPDGHGEAPRLPLGEEHILQVPQSAAAFDFATNANGQIVWADPGVAPMVTGQMLAPPGTSGTLLAAITRRQPIAAGRVELAGSNSIAGTWRVDAAPRFDPLTGQFLGHQGRMRRWPSTPAPAAATPDSEADRIRQLLHELRTPVNAIQGFAEVIQQQLFGPTPHDYRALAATIAGDAARMLAAFEELERLAKLESAAMALESGETDVAEVVTSTVAQLAAHTGQRGSGFTVTATGGPCPVPLDRLEVERLAWRLLATLAGTAAPGEQLGLTIVNDHGQPKITFALPAALQARSDKELFEAAPGAIPQAIAAGVFGVGFALRLARAEAAAAGGKLERDGPDLVLTLPGLTSAAEHHSQAG</sequence>
<comment type="catalytic activity">
    <reaction evidence="1">
        <text>ATP + protein L-histidine = ADP + protein N-phospho-L-histidine.</text>
        <dbReference type="EC" id="2.7.13.3"/>
    </reaction>
</comment>
<evidence type="ECO:0000313" key="5">
    <source>
        <dbReference type="Proteomes" id="UP000321172"/>
    </source>
</evidence>
<dbReference type="InterPro" id="IPR003661">
    <property type="entry name" value="HisK_dim/P_dom"/>
</dbReference>
<organism evidence="4 5">
    <name type="scientific">Novosphingobium ginsenosidimutans</name>
    <dbReference type="NCBI Taxonomy" id="1176536"/>
    <lineage>
        <taxon>Bacteria</taxon>
        <taxon>Pseudomonadati</taxon>
        <taxon>Pseudomonadota</taxon>
        <taxon>Alphaproteobacteria</taxon>
        <taxon>Sphingomonadales</taxon>
        <taxon>Sphingomonadaceae</taxon>
        <taxon>Novosphingobium</taxon>
    </lineage>
</organism>
<name>A0A5B8S628_9SPHN</name>
<dbReference type="GO" id="GO:0000155">
    <property type="term" value="F:phosphorelay sensor kinase activity"/>
    <property type="evidence" value="ECO:0007669"/>
    <property type="project" value="InterPro"/>
</dbReference>
<dbReference type="EMBL" id="CP042345">
    <property type="protein sequence ID" value="QEA16840.1"/>
    <property type="molecule type" value="Genomic_DNA"/>
</dbReference>
<evidence type="ECO:0000256" key="2">
    <source>
        <dbReference type="ARBA" id="ARBA00012438"/>
    </source>
</evidence>
<dbReference type="Proteomes" id="UP000321172">
    <property type="component" value="Chromosome"/>
</dbReference>
<feature type="domain" description="Signal transduction histidine kinase dimerisation/phosphoacceptor" evidence="3">
    <location>
        <begin position="318"/>
        <end position="386"/>
    </location>
</feature>
<dbReference type="InterPro" id="IPR036097">
    <property type="entry name" value="HisK_dim/P_sf"/>
</dbReference>
<keyword evidence="4" id="KW-0808">Transferase</keyword>
<dbReference type="Pfam" id="PF00512">
    <property type="entry name" value="HisKA"/>
    <property type="match status" value="1"/>
</dbReference>
<dbReference type="AlphaFoldDB" id="A0A5B8S628"/>
<keyword evidence="5" id="KW-1185">Reference proteome</keyword>
<dbReference type="Gene3D" id="1.10.287.130">
    <property type="match status" value="1"/>
</dbReference>